<dbReference type="AlphaFoldDB" id="A0A388JPF4"/>
<reference evidence="1 2" key="1">
    <citation type="journal article" date="2018" name="Cell">
        <title>The Chara Genome: Secondary Complexity and Implications for Plant Terrestrialization.</title>
        <authorList>
            <person name="Nishiyama T."/>
            <person name="Sakayama H."/>
            <person name="Vries J.D."/>
            <person name="Buschmann H."/>
            <person name="Saint-Marcoux D."/>
            <person name="Ullrich K.K."/>
            <person name="Haas F.B."/>
            <person name="Vanderstraeten L."/>
            <person name="Becker D."/>
            <person name="Lang D."/>
            <person name="Vosolsobe S."/>
            <person name="Rombauts S."/>
            <person name="Wilhelmsson P.K.I."/>
            <person name="Janitza P."/>
            <person name="Kern R."/>
            <person name="Heyl A."/>
            <person name="Rumpler F."/>
            <person name="Villalobos L.I.A.C."/>
            <person name="Clay J.M."/>
            <person name="Skokan R."/>
            <person name="Toyoda A."/>
            <person name="Suzuki Y."/>
            <person name="Kagoshima H."/>
            <person name="Schijlen E."/>
            <person name="Tajeshwar N."/>
            <person name="Catarino B."/>
            <person name="Hetherington A.J."/>
            <person name="Saltykova A."/>
            <person name="Bonnot C."/>
            <person name="Breuninger H."/>
            <person name="Symeonidi A."/>
            <person name="Radhakrishnan G.V."/>
            <person name="Van Nieuwerburgh F."/>
            <person name="Deforce D."/>
            <person name="Chang C."/>
            <person name="Karol K.G."/>
            <person name="Hedrich R."/>
            <person name="Ulvskov P."/>
            <person name="Glockner G."/>
            <person name="Delwiche C.F."/>
            <person name="Petrasek J."/>
            <person name="Van de Peer Y."/>
            <person name="Friml J."/>
            <person name="Beilby M."/>
            <person name="Dolan L."/>
            <person name="Kohara Y."/>
            <person name="Sugano S."/>
            <person name="Fujiyama A."/>
            <person name="Delaux P.-M."/>
            <person name="Quint M."/>
            <person name="TheiBen G."/>
            <person name="Hagemann M."/>
            <person name="Harholt J."/>
            <person name="Dunand C."/>
            <person name="Zachgo S."/>
            <person name="Langdale J."/>
            <person name="Maumus F."/>
            <person name="Straeten D.V.D."/>
            <person name="Gould S.B."/>
            <person name="Rensing S.A."/>
        </authorList>
    </citation>
    <scope>NUCLEOTIDE SEQUENCE [LARGE SCALE GENOMIC DNA]</scope>
    <source>
        <strain evidence="1 2">S276</strain>
    </source>
</reference>
<keyword evidence="2" id="KW-1185">Reference proteome</keyword>
<name>A0A388JPF4_CHABU</name>
<evidence type="ECO:0000313" key="2">
    <source>
        <dbReference type="Proteomes" id="UP000265515"/>
    </source>
</evidence>
<dbReference type="Proteomes" id="UP000265515">
    <property type="component" value="Unassembled WGS sequence"/>
</dbReference>
<proteinExistence type="predicted"/>
<sequence length="276" mass="30766">MEDDCSSSFLARQLSLVGRWRSRSLVRKLENEVWTSFGSSKRLDQGWKLEEVWNRFESSTKLDQGCKLEEGAVWNRFGSSKRFGPGSEARERGLHQVRKLEEVGPGGWSLDKEVWNKFELEEKIGQAREGGLEQVPKVEERGFRTGSEARGGFDRIRKVVERDEVWTTGSVAAEDQPCKRLVDCGPDPALGGMAGEPGCQTRGGLDRRIGSGYQNPTDGTHAGVNFGGGKIEVKMKERLGFLIVRTLEIDGTDVRTLEIDGTDVRTLEIDDTDAED</sequence>
<protein>
    <submittedName>
        <fullName evidence="1">Uncharacterized protein</fullName>
    </submittedName>
</protein>
<dbReference type="EMBL" id="BFEA01000005">
    <property type="protein sequence ID" value="GBG59653.1"/>
    <property type="molecule type" value="Genomic_DNA"/>
</dbReference>
<comment type="caution">
    <text evidence="1">The sequence shown here is derived from an EMBL/GenBank/DDBJ whole genome shotgun (WGS) entry which is preliminary data.</text>
</comment>
<gene>
    <name evidence="1" type="ORF">CBR_g49917</name>
</gene>
<accession>A0A388JPF4</accession>
<dbReference type="Gramene" id="GBG59653">
    <property type="protein sequence ID" value="GBG59653"/>
    <property type="gene ID" value="CBR_g49917"/>
</dbReference>
<organism evidence="1 2">
    <name type="scientific">Chara braunii</name>
    <name type="common">Braun's stonewort</name>
    <dbReference type="NCBI Taxonomy" id="69332"/>
    <lineage>
        <taxon>Eukaryota</taxon>
        <taxon>Viridiplantae</taxon>
        <taxon>Streptophyta</taxon>
        <taxon>Charophyceae</taxon>
        <taxon>Charales</taxon>
        <taxon>Characeae</taxon>
        <taxon>Chara</taxon>
    </lineage>
</organism>
<evidence type="ECO:0000313" key="1">
    <source>
        <dbReference type="EMBL" id="GBG59653.1"/>
    </source>
</evidence>